<proteinExistence type="inferred from homology"/>
<dbReference type="GO" id="GO:0009055">
    <property type="term" value="F:electron transfer activity"/>
    <property type="evidence" value="ECO:0007669"/>
    <property type="project" value="InterPro"/>
</dbReference>
<evidence type="ECO:0000256" key="6">
    <source>
        <dbReference type="ARBA" id="ARBA00022982"/>
    </source>
</evidence>
<dbReference type="InterPro" id="IPR033948">
    <property type="entry name" value="ETF_beta_N"/>
</dbReference>
<evidence type="ECO:0000259" key="8">
    <source>
        <dbReference type="SMART" id="SM00893"/>
    </source>
</evidence>
<evidence type="ECO:0000256" key="3">
    <source>
        <dbReference type="ARBA" id="ARBA00011355"/>
    </source>
</evidence>
<dbReference type="PANTHER" id="PTHR21294">
    <property type="entry name" value="ELECTRON TRANSFER FLAVOPROTEIN BETA-SUBUNIT"/>
    <property type="match status" value="1"/>
</dbReference>
<evidence type="ECO:0000256" key="4">
    <source>
        <dbReference type="ARBA" id="ARBA00016797"/>
    </source>
</evidence>
<dbReference type="RefSeq" id="WP_090032960.1">
    <property type="nucleotide sequence ID" value="NZ_BONM01000042.1"/>
</dbReference>
<dbReference type="SMART" id="SM00893">
    <property type="entry name" value="ETF"/>
    <property type="match status" value="1"/>
</dbReference>
<comment type="similarity">
    <text evidence="2">Belongs to the ETF beta-subunit/FixA family.</text>
</comment>
<organism evidence="9 10">
    <name type="scientific">Cellulomonas marina</name>
    <dbReference type="NCBI Taxonomy" id="988821"/>
    <lineage>
        <taxon>Bacteria</taxon>
        <taxon>Bacillati</taxon>
        <taxon>Actinomycetota</taxon>
        <taxon>Actinomycetes</taxon>
        <taxon>Micrococcales</taxon>
        <taxon>Cellulomonadaceae</taxon>
        <taxon>Cellulomonas</taxon>
    </lineage>
</organism>
<protein>
    <recommendedName>
        <fullName evidence="4">Electron transfer flavoprotein subunit beta</fullName>
    </recommendedName>
</protein>
<dbReference type="InterPro" id="IPR012255">
    <property type="entry name" value="ETF_b"/>
</dbReference>
<dbReference type="AlphaFoldDB" id="A0A1I0YL75"/>
<dbReference type="SUPFAM" id="SSF52402">
    <property type="entry name" value="Adenine nucleotide alpha hydrolases-like"/>
    <property type="match status" value="1"/>
</dbReference>
<dbReference type="Proteomes" id="UP000199012">
    <property type="component" value="Unassembled WGS sequence"/>
</dbReference>
<dbReference type="OrthoDB" id="9804960at2"/>
<keyword evidence="5" id="KW-0813">Transport</keyword>
<keyword evidence="10" id="KW-1185">Reference proteome</keyword>
<dbReference type="CDD" id="cd01714">
    <property type="entry name" value="ETF_beta"/>
    <property type="match status" value="1"/>
</dbReference>
<dbReference type="InterPro" id="IPR014729">
    <property type="entry name" value="Rossmann-like_a/b/a_fold"/>
</dbReference>
<keyword evidence="6" id="KW-0249">Electron transport</keyword>
<name>A0A1I0YL75_9CELL</name>
<dbReference type="EMBL" id="FOKA01000008">
    <property type="protein sequence ID" value="SFB13941.1"/>
    <property type="molecule type" value="Genomic_DNA"/>
</dbReference>
<comment type="cofactor">
    <cofactor evidence="1">
        <name>FAD</name>
        <dbReference type="ChEBI" id="CHEBI:57692"/>
    </cofactor>
</comment>
<feature type="domain" description="Electron transfer flavoprotein alpha/beta-subunit N-terminal" evidence="8">
    <location>
        <begin position="22"/>
        <end position="223"/>
    </location>
</feature>
<dbReference type="PANTHER" id="PTHR21294:SF8">
    <property type="entry name" value="ELECTRON TRANSFER FLAVOPROTEIN SUBUNIT BETA"/>
    <property type="match status" value="1"/>
</dbReference>
<comment type="function">
    <text evidence="7">The electron transfer flavoprotein serves as a specific electron acceptor for other dehydrogenases. It transfers the electrons to the main respiratory chain via ETF-ubiquinone oxidoreductase (ETF dehydrogenase).</text>
</comment>
<comment type="subunit">
    <text evidence="3">Heterodimer of an alpha and a beta subunit.</text>
</comment>
<evidence type="ECO:0000313" key="9">
    <source>
        <dbReference type="EMBL" id="SFB13941.1"/>
    </source>
</evidence>
<evidence type="ECO:0000256" key="2">
    <source>
        <dbReference type="ARBA" id="ARBA00007557"/>
    </source>
</evidence>
<dbReference type="InterPro" id="IPR014730">
    <property type="entry name" value="ETF_a/b_N"/>
</dbReference>
<dbReference type="STRING" id="988821.SAMN05421867_1088"/>
<evidence type="ECO:0000256" key="1">
    <source>
        <dbReference type="ARBA" id="ARBA00001974"/>
    </source>
</evidence>
<dbReference type="PIRSF" id="PIRSF000090">
    <property type="entry name" value="Beta-ETF"/>
    <property type="match status" value="1"/>
</dbReference>
<dbReference type="Gene3D" id="3.40.50.620">
    <property type="entry name" value="HUPs"/>
    <property type="match status" value="1"/>
</dbReference>
<evidence type="ECO:0000313" key="10">
    <source>
        <dbReference type="Proteomes" id="UP000199012"/>
    </source>
</evidence>
<gene>
    <name evidence="9" type="ORF">SAMN05421867_1088</name>
</gene>
<sequence>MRIVVCVKHVPDIQSERSLGDDGRTVRDGGDGTLNELDENAVEAALALVEARGGDDDEVVALTVGPEDAVEAVRKALQMGAGAAVHVLDDRVAGADAVGTAQVLAAAVRHLGQERPVDLVVLGMAGLDGLTSLLPTMLGELLGVPALPLASALEVEGDAASGGTVQARRDLDHASETLRAPLPAVVSVTDQANDPRYPGFKQIMAARKAPVTVLSLDDLGVDPALTGAVGARTQVLVARPRPPREDRVLVQDTGDGGVRLAQFLVERGLV</sequence>
<reference evidence="9 10" key="1">
    <citation type="submission" date="2016-10" db="EMBL/GenBank/DDBJ databases">
        <authorList>
            <person name="de Groot N.N."/>
        </authorList>
    </citation>
    <scope>NUCLEOTIDE SEQUENCE [LARGE SCALE GENOMIC DNA]</scope>
    <source>
        <strain evidence="9 10">CGMCC 4.6945</strain>
    </source>
</reference>
<accession>A0A1I0YL75</accession>
<dbReference type="GO" id="GO:0005829">
    <property type="term" value="C:cytosol"/>
    <property type="evidence" value="ECO:0007669"/>
    <property type="project" value="TreeGrafter"/>
</dbReference>
<dbReference type="Pfam" id="PF01012">
    <property type="entry name" value="ETF"/>
    <property type="match status" value="1"/>
</dbReference>
<evidence type="ECO:0000256" key="7">
    <source>
        <dbReference type="ARBA" id="ARBA00025649"/>
    </source>
</evidence>
<evidence type="ECO:0000256" key="5">
    <source>
        <dbReference type="ARBA" id="ARBA00022448"/>
    </source>
</evidence>